<dbReference type="EMBL" id="PZQS01000003">
    <property type="protein sequence ID" value="PVD34130.1"/>
    <property type="molecule type" value="Genomic_DNA"/>
</dbReference>
<organism evidence="1 2">
    <name type="scientific">Pomacea canaliculata</name>
    <name type="common">Golden apple snail</name>
    <dbReference type="NCBI Taxonomy" id="400727"/>
    <lineage>
        <taxon>Eukaryota</taxon>
        <taxon>Metazoa</taxon>
        <taxon>Spiralia</taxon>
        <taxon>Lophotrochozoa</taxon>
        <taxon>Mollusca</taxon>
        <taxon>Gastropoda</taxon>
        <taxon>Caenogastropoda</taxon>
        <taxon>Architaenioglossa</taxon>
        <taxon>Ampullarioidea</taxon>
        <taxon>Ampullariidae</taxon>
        <taxon>Pomacea</taxon>
    </lineage>
</organism>
<dbReference type="Proteomes" id="UP000245119">
    <property type="component" value="Linkage Group LG3"/>
</dbReference>
<dbReference type="STRING" id="400727.A0A2T7PL44"/>
<comment type="caution">
    <text evidence="1">The sequence shown here is derived from an EMBL/GenBank/DDBJ whole genome shotgun (WGS) entry which is preliminary data.</text>
</comment>
<protein>
    <submittedName>
        <fullName evidence="1">Uncharacterized protein</fullName>
    </submittedName>
</protein>
<evidence type="ECO:0000313" key="2">
    <source>
        <dbReference type="Proteomes" id="UP000245119"/>
    </source>
</evidence>
<dbReference type="AlphaFoldDB" id="A0A2T7PL44"/>
<keyword evidence="2" id="KW-1185">Reference proteome</keyword>
<proteinExistence type="predicted"/>
<sequence>MNDLLCSADAGKVTLVVLLDLSAAFDVIDHSTLLTRLQMEVGIGGSALQWFHSYLSDRTQRVMVNQASSVTVPLLCGVPQGSVLARVFGTGMIVDVRHKRGTLRVKGKLEKSGKDTP</sequence>
<accession>A0A2T7PL44</accession>
<reference evidence="1 2" key="1">
    <citation type="submission" date="2018-04" db="EMBL/GenBank/DDBJ databases">
        <title>The genome of golden apple snail Pomacea canaliculata provides insight into stress tolerance and invasive adaptation.</title>
        <authorList>
            <person name="Liu C."/>
            <person name="Liu B."/>
            <person name="Ren Y."/>
            <person name="Zhang Y."/>
            <person name="Wang H."/>
            <person name="Li S."/>
            <person name="Jiang F."/>
            <person name="Yin L."/>
            <person name="Zhang G."/>
            <person name="Qian W."/>
            <person name="Fan W."/>
        </authorList>
    </citation>
    <scope>NUCLEOTIDE SEQUENCE [LARGE SCALE GENOMIC DNA]</scope>
    <source>
        <strain evidence="1">SZHN2017</strain>
        <tissue evidence="1">Muscle</tissue>
    </source>
</reference>
<name>A0A2T7PL44_POMCA</name>
<dbReference type="PANTHER" id="PTHR33332">
    <property type="entry name" value="REVERSE TRANSCRIPTASE DOMAIN-CONTAINING PROTEIN"/>
    <property type="match status" value="1"/>
</dbReference>
<evidence type="ECO:0000313" key="1">
    <source>
        <dbReference type="EMBL" id="PVD34130.1"/>
    </source>
</evidence>
<gene>
    <name evidence="1" type="ORF">C0Q70_05393</name>
</gene>